<dbReference type="OrthoDB" id="300709at2759"/>
<dbReference type="SUPFAM" id="SSF51735">
    <property type="entry name" value="NAD(P)-binding Rossmann-fold domains"/>
    <property type="match status" value="1"/>
</dbReference>
<dbReference type="FunFam" id="3.40.50.720:FF:000181">
    <property type="entry name" value="NmrA-like family domain-containing protein 1"/>
    <property type="match status" value="1"/>
</dbReference>
<dbReference type="InterPro" id="IPR051164">
    <property type="entry name" value="NmrA-like_oxidored"/>
</dbReference>
<evidence type="ECO:0000313" key="9">
    <source>
        <dbReference type="EMBL" id="PIO34336.1"/>
    </source>
</evidence>
<dbReference type="GO" id="GO:0048471">
    <property type="term" value="C:perinuclear region of cytoplasm"/>
    <property type="evidence" value="ECO:0007669"/>
    <property type="project" value="UniProtKB-SubCell"/>
</dbReference>
<dbReference type="Proteomes" id="UP000228934">
    <property type="component" value="Unassembled WGS sequence"/>
</dbReference>
<dbReference type="Gene3D" id="3.40.50.720">
    <property type="entry name" value="NAD(P)-binding Rossmann-like Domain"/>
    <property type="match status" value="1"/>
</dbReference>
<name>A0A2G9S2H4_AQUCT</name>
<sequence>KHFALTTFVFCTGAQGGSVAKTLLEDGTFAVRAVTRDVKKEAALKLKEAGAEVVAADLDDEKSIEAALKGAYGAFVVTNFLEHFSKDKEFAQGKCFADVSKRLGLTLVVFSGLENVKKLTNGKLEVPNFDGKGEVEEYFREIGVPMTSVRLPCYYENFLTFFRPQKDKDGDGYTLCIPMGDVPLDGFSVEDLGGVVLSILKSPSKYAGKDIGLSMEKLTMEEYAAIMTKVLGKNIRDAKTDIPGAKELVNMFIFYTMKPNRDIQLTLQLNPKAKKFQCWLQENKAAFDNL</sequence>
<feature type="non-terminal residue" evidence="9">
    <location>
        <position position="290"/>
    </location>
</feature>
<dbReference type="GO" id="GO:0005634">
    <property type="term" value="C:nucleus"/>
    <property type="evidence" value="ECO:0007669"/>
    <property type="project" value="UniProtKB-SubCell"/>
</dbReference>
<proteinExistence type="inferred from homology"/>
<keyword evidence="5" id="KW-0521">NADP</keyword>
<dbReference type="CDD" id="cd05251">
    <property type="entry name" value="NmrA_like_SDR_a"/>
    <property type="match status" value="1"/>
</dbReference>
<dbReference type="PANTHER" id="PTHR42748:SF7">
    <property type="entry name" value="NMRA LIKE REDOX SENSOR 1-RELATED"/>
    <property type="match status" value="1"/>
</dbReference>
<evidence type="ECO:0000256" key="2">
    <source>
        <dbReference type="ARBA" id="ARBA00004556"/>
    </source>
</evidence>
<feature type="non-terminal residue" evidence="9">
    <location>
        <position position="1"/>
    </location>
</feature>
<evidence type="ECO:0000256" key="3">
    <source>
        <dbReference type="ARBA" id="ARBA00006328"/>
    </source>
</evidence>
<evidence type="ECO:0000256" key="7">
    <source>
        <dbReference type="ARBA" id="ARBA00040296"/>
    </source>
</evidence>
<comment type="subcellular location">
    <subcellularLocation>
        <location evidence="2">Cytoplasm</location>
        <location evidence="2">Perinuclear region</location>
    </subcellularLocation>
    <subcellularLocation>
        <location evidence="1">Nucleus</location>
    </subcellularLocation>
</comment>
<accession>A0A2G9S2H4</accession>
<evidence type="ECO:0000256" key="5">
    <source>
        <dbReference type="ARBA" id="ARBA00022857"/>
    </source>
</evidence>
<dbReference type="InterPro" id="IPR036291">
    <property type="entry name" value="NAD(P)-bd_dom_sf"/>
</dbReference>
<organism evidence="9 10">
    <name type="scientific">Aquarana catesbeiana</name>
    <name type="common">American bullfrog</name>
    <name type="synonym">Rana catesbeiana</name>
    <dbReference type="NCBI Taxonomy" id="8400"/>
    <lineage>
        <taxon>Eukaryota</taxon>
        <taxon>Metazoa</taxon>
        <taxon>Chordata</taxon>
        <taxon>Craniata</taxon>
        <taxon>Vertebrata</taxon>
        <taxon>Euteleostomi</taxon>
        <taxon>Amphibia</taxon>
        <taxon>Batrachia</taxon>
        <taxon>Anura</taxon>
        <taxon>Neobatrachia</taxon>
        <taxon>Ranoidea</taxon>
        <taxon>Ranidae</taxon>
        <taxon>Aquarana</taxon>
    </lineage>
</organism>
<gene>
    <name evidence="9" type="ORF">AB205_0131020</name>
</gene>
<dbReference type="AlphaFoldDB" id="A0A2G9S2H4"/>
<dbReference type="Pfam" id="PF05368">
    <property type="entry name" value="NmrA"/>
    <property type="match status" value="1"/>
</dbReference>
<dbReference type="EMBL" id="KV928095">
    <property type="protein sequence ID" value="PIO34336.1"/>
    <property type="molecule type" value="Genomic_DNA"/>
</dbReference>
<comment type="similarity">
    <text evidence="3">Belongs to the NmrA-type oxidoreductase family.</text>
</comment>
<dbReference type="PANTHER" id="PTHR42748">
    <property type="entry name" value="NITROGEN METABOLITE REPRESSION PROTEIN NMRA FAMILY MEMBER"/>
    <property type="match status" value="1"/>
</dbReference>
<protein>
    <recommendedName>
        <fullName evidence="7">NmrA-like family domain-containing protein 1</fullName>
    </recommendedName>
</protein>
<evidence type="ECO:0000256" key="6">
    <source>
        <dbReference type="ARBA" id="ARBA00023242"/>
    </source>
</evidence>
<reference evidence="10" key="1">
    <citation type="journal article" date="2017" name="Nat. Commun.">
        <title>The North American bullfrog draft genome provides insight into hormonal regulation of long noncoding RNA.</title>
        <authorList>
            <person name="Hammond S.A."/>
            <person name="Warren R.L."/>
            <person name="Vandervalk B.P."/>
            <person name="Kucuk E."/>
            <person name="Khan H."/>
            <person name="Gibb E.A."/>
            <person name="Pandoh P."/>
            <person name="Kirk H."/>
            <person name="Zhao Y."/>
            <person name="Jones M."/>
            <person name="Mungall A.J."/>
            <person name="Coope R."/>
            <person name="Pleasance S."/>
            <person name="Moore R.A."/>
            <person name="Holt R.A."/>
            <person name="Round J.M."/>
            <person name="Ohora S."/>
            <person name="Walle B.V."/>
            <person name="Veldhoen N."/>
            <person name="Helbing C.C."/>
            <person name="Birol I."/>
        </authorList>
    </citation>
    <scope>NUCLEOTIDE SEQUENCE [LARGE SCALE GENOMIC DNA]</scope>
</reference>
<keyword evidence="6" id="KW-0539">Nucleus</keyword>
<dbReference type="InterPro" id="IPR008030">
    <property type="entry name" value="NmrA-like"/>
</dbReference>
<dbReference type="Gene3D" id="3.90.25.10">
    <property type="entry name" value="UDP-galactose 4-epimerase, domain 1"/>
    <property type="match status" value="1"/>
</dbReference>
<evidence type="ECO:0000256" key="4">
    <source>
        <dbReference type="ARBA" id="ARBA00022490"/>
    </source>
</evidence>
<keyword evidence="10" id="KW-1185">Reference proteome</keyword>
<feature type="domain" description="NmrA-like" evidence="8">
    <location>
        <begin position="11"/>
        <end position="255"/>
    </location>
</feature>
<keyword evidence="4" id="KW-0963">Cytoplasm</keyword>
<evidence type="ECO:0000259" key="8">
    <source>
        <dbReference type="Pfam" id="PF05368"/>
    </source>
</evidence>
<evidence type="ECO:0000256" key="1">
    <source>
        <dbReference type="ARBA" id="ARBA00004123"/>
    </source>
</evidence>
<evidence type="ECO:0000313" key="10">
    <source>
        <dbReference type="Proteomes" id="UP000228934"/>
    </source>
</evidence>